<protein>
    <recommendedName>
        <fullName evidence="4">Maltose/galactoside acetyltransferase domain-containing protein</fullName>
    </recommendedName>
</protein>
<keyword evidence="2" id="KW-0808">Transferase</keyword>
<dbReference type="OrthoDB" id="25818at2759"/>
<dbReference type="Gene3D" id="2.160.10.10">
    <property type="entry name" value="Hexapeptide repeat proteins"/>
    <property type="match status" value="1"/>
</dbReference>
<gene>
    <name evidence="5" type="ORF">PV10_06028</name>
</gene>
<evidence type="ECO:0000259" key="4">
    <source>
        <dbReference type="SMART" id="SM01266"/>
    </source>
</evidence>
<dbReference type="VEuPathDB" id="FungiDB:PV10_06028"/>
<dbReference type="SUPFAM" id="SSF51161">
    <property type="entry name" value="Trimeric LpxA-like enzymes"/>
    <property type="match status" value="1"/>
</dbReference>
<dbReference type="SMART" id="SM01266">
    <property type="entry name" value="Mac"/>
    <property type="match status" value="1"/>
</dbReference>
<dbReference type="InterPro" id="IPR051159">
    <property type="entry name" value="Hexapeptide_acetyltransf"/>
</dbReference>
<dbReference type="RefSeq" id="XP_016223068.1">
    <property type="nucleotide sequence ID" value="XM_016370775.1"/>
</dbReference>
<name>A0A0D1ZC55_EXOME</name>
<dbReference type="InterPro" id="IPR001451">
    <property type="entry name" value="Hexapep"/>
</dbReference>
<dbReference type="EMBL" id="KN847523">
    <property type="protein sequence ID" value="KIV91494.1"/>
    <property type="molecule type" value="Genomic_DNA"/>
</dbReference>
<sequence length="235" mass="25990">MAAQEKNQALIQQSKGLAHVPTGDEYEKMISGMLYNSLVPELEAARWKARKWCHRYNTECPGLDDPDFTMTDAGNVRYERLKEILGRVGQDAFLEPPFYLDYGCNVSLGERFYSGMNLVILDCSLVTIGDRVMFGPNVSIFAATHETEVYSRRENIEFARPVVIGNDCWIGGGTIILPGVTIGKGVTIGAGSVVSRDIESWSVAMGSPARVVKKVQELPEMRAGRESFSAMERQG</sequence>
<feature type="domain" description="Maltose/galactoside acetyltransferase" evidence="4">
    <location>
        <begin position="26"/>
        <end position="90"/>
    </location>
</feature>
<proteinExistence type="inferred from homology"/>
<comment type="similarity">
    <text evidence="1">Belongs to the transferase hexapeptide repeat family.</text>
</comment>
<dbReference type="InterPro" id="IPR018357">
    <property type="entry name" value="Hexapep_transf_CS"/>
</dbReference>
<dbReference type="InterPro" id="IPR024688">
    <property type="entry name" value="Mac_dom"/>
</dbReference>
<reference evidence="5 6" key="1">
    <citation type="submission" date="2015-01" db="EMBL/GenBank/DDBJ databases">
        <title>The Genome Sequence of Exophiala mesophila CBS40295.</title>
        <authorList>
            <consortium name="The Broad Institute Genomics Platform"/>
            <person name="Cuomo C."/>
            <person name="de Hoog S."/>
            <person name="Gorbushina A."/>
            <person name="Stielow B."/>
            <person name="Teixiera M."/>
            <person name="Abouelleil A."/>
            <person name="Chapman S.B."/>
            <person name="Priest M."/>
            <person name="Young S.K."/>
            <person name="Wortman J."/>
            <person name="Nusbaum C."/>
            <person name="Birren B."/>
        </authorList>
    </citation>
    <scope>NUCLEOTIDE SEQUENCE [LARGE SCALE GENOMIC DNA]</scope>
    <source>
        <strain evidence="5 6">CBS 40295</strain>
    </source>
</reference>
<dbReference type="InterPro" id="IPR011004">
    <property type="entry name" value="Trimer_LpxA-like_sf"/>
</dbReference>
<evidence type="ECO:0000313" key="5">
    <source>
        <dbReference type="EMBL" id="KIV91494.1"/>
    </source>
</evidence>
<evidence type="ECO:0000256" key="3">
    <source>
        <dbReference type="ARBA" id="ARBA00023315"/>
    </source>
</evidence>
<dbReference type="GO" id="GO:0008374">
    <property type="term" value="F:O-acyltransferase activity"/>
    <property type="evidence" value="ECO:0007669"/>
    <property type="project" value="TreeGrafter"/>
</dbReference>
<dbReference type="HOGENOM" id="CLU_051638_3_0_1"/>
<dbReference type="Pfam" id="PF00132">
    <property type="entry name" value="Hexapep"/>
    <property type="match status" value="1"/>
</dbReference>
<dbReference type="PROSITE" id="PS00101">
    <property type="entry name" value="HEXAPEP_TRANSFERASES"/>
    <property type="match status" value="1"/>
</dbReference>
<dbReference type="CDD" id="cd03357">
    <property type="entry name" value="LbH_MAT_GAT"/>
    <property type="match status" value="1"/>
</dbReference>
<dbReference type="GO" id="GO:0016407">
    <property type="term" value="F:acetyltransferase activity"/>
    <property type="evidence" value="ECO:0007669"/>
    <property type="project" value="InterPro"/>
</dbReference>
<accession>A0A0D1ZC55</accession>
<dbReference type="STRING" id="212818.A0A0D1ZC55"/>
<dbReference type="GeneID" id="27323873"/>
<dbReference type="Proteomes" id="UP000054302">
    <property type="component" value="Unassembled WGS sequence"/>
</dbReference>
<evidence type="ECO:0000313" key="6">
    <source>
        <dbReference type="Proteomes" id="UP000054302"/>
    </source>
</evidence>
<evidence type="ECO:0000256" key="2">
    <source>
        <dbReference type="ARBA" id="ARBA00022679"/>
    </source>
</evidence>
<dbReference type="FunFam" id="2.160.10.10:FF:000025">
    <property type="entry name" value="Hexapeptide-repeat containing-acetyltransferase"/>
    <property type="match status" value="1"/>
</dbReference>
<dbReference type="OMA" id="CVILDCN"/>
<evidence type="ECO:0000256" key="1">
    <source>
        <dbReference type="ARBA" id="ARBA00007274"/>
    </source>
</evidence>
<keyword evidence="6" id="KW-1185">Reference proteome</keyword>
<dbReference type="AlphaFoldDB" id="A0A0D1ZC55"/>
<keyword evidence="3" id="KW-0012">Acyltransferase</keyword>
<dbReference type="PANTHER" id="PTHR23416:SF23">
    <property type="entry name" value="ACETYLTRANSFERASE C18B11.09C-RELATED"/>
    <property type="match status" value="1"/>
</dbReference>
<organism evidence="5 6">
    <name type="scientific">Exophiala mesophila</name>
    <name type="common">Black yeast-like fungus</name>
    <dbReference type="NCBI Taxonomy" id="212818"/>
    <lineage>
        <taxon>Eukaryota</taxon>
        <taxon>Fungi</taxon>
        <taxon>Dikarya</taxon>
        <taxon>Ascomycota</taxon>
        <taxon>Pezizomycotina</taxon>
        <taxon>Eurotiomycetes</taxon>
        <taxon>Chaetothyriomycetidae</taxon>
        <taxon>Chaetothyriales</taxon>
        <taxon>Herpotrichiellaceae</taxon>
        <taxon>Exophiala</taxon>
    </lineage>
</organism>
<dbReference type="PANTHER" id="PTHR23416">
    <property type="entry name" value="SIALIC ACID SYNTHASE-RELATED"/>
    <property type="match status" value="1"/>
</dbReference>
<dbReference type="Pfam" id="PF12464">
    <property type="entry name" value="Mac"/>
    <property type="match status" value="1"/>
</dbReference>